<dbReference type="EMBL" id="AGNK02006123">
    <property type="status" value="NOT_ANNOTATED_CDS"/>
    <property type="molecule type" value="Genomic_DNA"/>
</dbReference>
<proteinExistence type="predicted"/>
<reference evidence="2" key="1">
    <citation type="journal article" date="2012" name="Nat. Biotechnol.">
        <title>Reference genome sequence of the model plant Setaria.</title>
        <authorList>
            <person name="Bennetzen J.L."/>
            <person name="Schmutz J."/>
            <person name="Wang H."/>
            <person name="Percifield R."/>
            <person name="Hawkins J."/>
            <person name="Pontaroli A.C."/>
            <person name="Estep M."/>
            <person name="Feng L."/>
            <person name="Vaughn J.N."/>
            <person name="Grimwood J."/>
            <person name="Jenkins J."/>
            <person name="Barry K."/>
            <person name="Lindquist E."/>
            <person name="Hellsten U."/>
            <person name="Deshpande S."/>
            <person name="Wang X."/>
            <person name="Wu X."/>
            <person name="Mitros T."/>
            <person name="Triplett J."/>
            <person name="Yang X."/>
            <person name="Ye C.Y."/>
            <person name="Mauro-Herrera M."/>
            <person name="Wang L."/>
            <person name="Li P."/>
            <person name="Sharma M."/>
            <person name="Sharma R."/>
            <person name="Ronald P.C."/>
            <person name="Panaud O."/>
            <person name="Kellogg E.A."/>
            <person name="Brutnell T.P."/>
            <person name="Doust A.N."/>
            <person name="Tuskan G.A."/>
            <person name="Rokhsar D."/>
            <person name="Devos K.M."/>
        </authorList>
    </citation>
    <scope>NUCLEOTIDE SEQUENCE [LARGE SCALE GENOMIC DNA]</scope>
    <source>
        <strain evidence="2">cv. Yugu1</strain>
    </source>
</reference>
<reference evidence="1" key="2">
    <citation type="submission" date="2018-08" db="UniProtKB">
        <authorList>
            <consortium name="EnsemblPlants"/>
        </authorList>
    </citation>
    <scope>IDENTIFICATION</scope>
    <source>
        <strain evidence="1">Yugu1</strain>
    </source>
</reference>
<dbReference type="AlphaFoldDB" id="K4ANA6"/>
<protein>
    <submittedName>
        <fullName evidence="1">Uncharacterized protein</fullName>
    </submittedName>
</protein>
<dbReference type="EnsemblPlants" id="KQK92449">
    <property type="protein sequence ID" value="KQK92449"/>
    <property type="gene ID" value="SETIT_040403mg"/>
</dbReference>
<keyword evidence="2" id="KW-1185">Reference proteome</keyword>
<organism evidence="1 2">
    <name type="scientific">Setaria italica</name>
    <name type="common">Foxtail millet</name>
    <name type="synonym">Panicum italicum</name>
    <dbReference type="NCBI Taxonomy" id="4555"/>
    <lineage>
        <taxon>Eukaryota</taxon>
        <taxon>Viridiplantae</taxon>
        <taxon>Streptophyta</taxon>
        <taxon>Embryophyta</taxon>
        <taxon>Tracheophyta</taxon>
        <taxon>Spermatophyta</taxon>
        <taxon>Magnoliopsida</taxon>
        <taxon>Liliopsida</taxon>
        <taxon>Poales</taxon>
        <taxon>Poaceae</taxon>
        <taxon>PACMAD clade</taxon>
        <taxon>Panicoideae</taxon>
        <taxon>Panicodae</taxon>
        <taxon>Paniceae</taxon>
        <taxon>Cenchrinae</taxon>
        <taxon>Setaria</taxon>
    </lineage>
</organism>
<dbReference type="Proteomes" id="UP000004995">
    <property type="component" value="Unassembled WGS sequence"/>
</dbReference>
<dbReference type="Gramene" id="KQK92449">
    <property type="protein sequence ID" value="KQK92449"/>
    <property type="gene ID" value="SETIT_040403mg"/>
</dbReference>
<name>K4ANA6_SETIT</name>
<dbReference type="HOGENOM" id="CLU_3407065_0_0_1"/>
<sequence length="30" mass="3390">MEPPQNPPPFGMYTMKKIATGGISISRRRQ</sequence>
<dbReference type="InParanoid" id="K4ANA6"/>
<evidence type="ECO:0000313" key="2">
    <source>
        <dbReference type="Proteomes" id="UP000004995"/>
    </source>
</evidence>
<evidence type="ECO:0000313" key="1">
    <source>
        <dbReference type="EnsemblPlants" id="KQK92449"/>
    </source>
</evidence>
<accession>K4ANA6</accession>